<comment type="caution">
    <text evidence="12">The sequence shown here is derived from an EMBL/GenBank/DDBJ whole genome shotgun (WGS) entry which is preliminary data.</text>
</comment>
<proteinExistence type="inferred from homology"/>
<evidence type="ECO:0000256" key="9">
    <source>
        <dbReference type="RuleBase" id="RU004016"/>
    </source>
</evidence>
<feature type="active site" description="Proton acceptor" evidence="7">
    <location>
        <position position="60"/>
    </location>
</feature>
<keyword evidence="2 10" id="KW-0732">Signal</keyword>
<evidence type="ECO:0000256" key="4">
    <source>
        <dbReference type="ARBA" id="ARBA00022960"/>
    </source>
</evidence>
<dbReference type="OrthoDB" id="9791132at2"/>
<dbReference type="GO" id="GO:0009252">
    <property type="term" value="P:peptidoglycan biosynthetic process"/>
    <property type="evidence" value="ECO:0007669"/>
    <property type="project" value="UniProtKB-KW"/>
</dbReference>
<keyword evidence="5" id="KW-0573">Peptidoglycan synthesis</keyword>
<dbReference type="GO" id="GO:0009002">
    <property type="term" value="F:serine-type D-Ala-D-Ala carboxypeptidase activity"/>
    <property type="evidence" value="ECO:0007669"/>
    <property type="project" value="InterPro"/>
</dbReference>
<feature type="active site" description="Acyl-ester intermediate" evidence="7">
    <location>
        <position position="57"/>
    </location>
</feature>
<dbReference type="PRINTS" id="PR00725">
    <property type="entry name" value="DADACBPTASE1"/>
</dbReference>
<accession>A0A2J6NM49</accession>
<feature type="binding site" evidence="8">
    <location>
        <position position="248"/>
    </location>
    <ligand>
        <name>substrate</name>
    </ligand>
</feature>
<organism evidence="12 13">
    <name type="scientific">Limosilactobacillus pontis</name>
    <dbReference type="NCBI Taxonomy" id="35787"/>
    <lineage>
        <taxon>Bacteria</taxon>
        <taxon>Bacillati</taxon>
        <taxon>Bacillota</taxon>
        <taxon>Bacilli</taxon>
        <taxon>Lactobacillales</taxon>
        <taxon>Lactobacillaceae</taxon>
        <taxon>Limosilactobacillus</taxon>
    </lineage>
</organism>
<dbReference type="InterPro" id="IPR012338">
    <property type="entry name" value="Beta-lactam/transpept-like"/>
</dbReference>
<evidence type="ECO:0000256" key="7">
    <source>
        <dbReference type="PIRSR" id="PIRSR618044-1"/>
    </source>
</evidence>
<protein>
    <submittedName>
        <fullName evidence="12">D-alanyl-D-alanine carboxypeptidase</fullName>
    </submittedName>
</protein>
<feature type="chain" id="PRO_5014357332" evidence="10">
    <location>
        <begin position="25"/>
        <end position="409"/>
    </location>
</feature>
<dbReference type="AlphaFoldDB" id="A0A2J6NM49"/>
<comment type="similarity">
    <text evidence="1 9">Belongs to the peptidase S11 family.</text>
</comment>
<dbReference type="GO" id="GO:0006508">
    <property type="term" value="P:proteolysis"/>
    <property type="evidence" value="ECO:0007669"/>
    <property type="project" value="InterPro"/>
</dbReference>
<evidence type="ECO:0000256" key="8">
    <source>
        <dbReference type="PIRSR" id="PIRSR618044-2"/>
    </source>
</evidence>
<evidence type="ECO:0000256" key="2">
    <source>
        <dbReference type="ARBA" id="ARBA00022729"/>
    </source>
</evidence>
<evidence type="ECO:0000256" key="5">
    <source>
        <dbReference type="ARBA" id="ARBA00022984"/>
    </source>
</evidence>
<feature type="signal peptide" evidence="10">
    <location>
        <begin position="1"/>
        <end position="24"/>
    </location>
</feature>
<evidence type="ECO:0000256" key="3">
    <source>
        <dbReference type="ARBA" id="ARBA00022801"/>
    </source>
</evidence>
<keyword evidence="12" id="KW-0121">Carboxypeptidase</keyword>
<gene>
    <name evidence="12" type="ORF">CK797_06325</name>
</gene>
<reference evidence="12 13" key="1">
    <citation type="submission" date="2017-09" db="EMBL/GenBank/DDBJ databases">
        <title>Bacterial strain isolated from the female urinary microbiota.</title>
        <authorList>
            <person name="Thomas-White K."/>
            <person name="Kumar N."/>
            <person name="Forster S."/>
            <person name="Putonti C."/>
            <person name="Lawley T."/>
            <person name="Wolfe A.J."/>
        </authorList>
    </citation>
    <scope>NUCLEOTIDE SEQUENCE [LARGE SCALE GENOMIC DNA]</scope>
    <source>
        <strain evidence="12 13">UMB0683</strain>
    </source>
</reference>
<sequence length="409" mass="44550">MKKILALLLMIPLLLGIITPPVHAKPLIDASAAVMVDASTGQVIYEQNAHKKLPIASISKLLTAVVIMDEVHSKQITGDTKVKVDSGIAAISNDPQYSVIGLQEGNAYTVRELLNASLVKSADGAALALAAAAGDSLDEFNMKLQQKAQEIGLKDYTIVNPVGLTNGDLKTLSIKQYSDQAENAMTATDVAILARYLVNHYPQLLQVTAQKQASFMITKGKAKTEKNLNEMLPGSKYTVPGVTIDGLKTGTSDTAGACFVSTGNYRGHRIITVVLHANGKNKDNRFIQTQRLYRMLKQDGHLQTITLPKDIRQQAVANGQTRQATISPQAVTVWNTGGQLHKYTLAVKMKEKYLNKTGQLEAPLHRNETVGELDLSSSQLKTLDGGPLTYKLLSTDNVVRGNFWQRLWH</sequence>
<evidence type="ECO:0000259" key="11">
    <source>
        <dbReference type="Pfam" id="PF00768"/>
    </source>
</evidence>
<dbReference type="RefSeq" id="WP_104688918.1">
    <property type="nucleotide sequence ID" value="NZ_JBKTHY010000005.1"/>
</dbReference>
<dbReference type="Pfam" id="PF00768">
    <property type="entry name" value="Peptidase_S11"/>
    <property type="match status" value="1"/>
</dbReference>
<feature type="active site" evidence="7">
    <location>
        <position position="121"/>
    </location>
</feature>
<dbReference type="SUPFAM" id="SSF56601">
    <property type="entry name" value="beta-lactamase/transpeptidase-like"/>
    <property type="match status" value="1"/>
</dbReference>
<keyword evidence="12" id="KW-0645">Protease</keyword>
<evidence type="ECO:0000313" key="12">
    <source>
        <dbReference type="EMBL" id="PMB82394.1"/>
    </source>
</evidence>
<evidence type="ECO:0000256" key="1">
    <source>
        <dbReference type="ARBA" id="ARBA00007164"/>
    </source>
</evidence>
<dbReference type="Proteomes" id="UP000239920">
    <property type="component" value="Unassembled WGS sequence"/>
</dbReference>
<keyword evidence="6" id="KW-0961">Cell wall biogenesis/degradation</keyword>
<dbReference type="EMBL" id="PNFV01000006">
    <property type="protein sequence ID" value="PMB82394.1"/>
    <property type="molecule type" value="Genomic_DNA"/>
</dbReference>
<name>A0A2J6NM49_9LACO</name>
<dbReference type="PANTHER" id="PTHR21581">
    <property type="entry name" value="D-ALANYL-D-ALANINE CARBOXYPEPTIDASE"/>
    <property type="match status" value="1"/>
</dbReference>
<evidence type="ECO:0000256" key="10">
    <source>
        <dbReference type="SAM" id="SignalP"/>
    </source>
</evidence>
<dbReference type="GO" id="GO:0071555">
    <property type="term" value="P:cell wall organization"/>
    <property type="evidence" value="ECO:0007669"/>
    <property type="project" value="UniProtKB-KW"/>
</dbReference>
<evidence type="ECO:0000313" key="13">
    <source>
        <dbReference type="Proteomes" id="UP000239920"/>
    </source>
</evidence>
<dbReference type="GO" id="GO:0008360">
    <property type="term" value="P:regulation of cell shape"/>
    <property type="evidence" value="ECO:0007669"/>
    <property type="project" value="UniProtKB-KW"/>
</dbReference>
<keyword evidence="3" id="KW-0378">Hydrolase</keyword>
<evidence type="ECO:0000256" key="6">
    <source>
        <dbReference type="ARBA" id="ARBA00023316"/>
    </source>
</evidence>
<dbReference type="InterPro" id="IPR001967">
    <property type="entry name" value="Peptidase_S11_N"/>
</dbReference>
<dbReference type="InterPro" id="IPR018044">
    <property type="entry name" value="Peptidase_S11"/>
</dbReference>
<dbReference type="Gene3D" id="3.40.710.10">
    <property type="entry name" value="DD-peptidase/beta-lactamase superfamily"/>
    <property type="match status" value="1"/>
</dbReference>
<dbReference type="PANTHER" id="PTHR21581:SF11">
    <property type="entry name" value="D-ALANYL-D-ALANINE CARBOXYPEPTIDASE DACA"/>
    <property type="match status" value="1"/>
</dbReference>
<keyword evidence="4" id="KW-0133">Cell shape</keyword>
<feature type="domain" description="Peptidase S11 D-alanyl-D-alanine carboxypeptidase A N-terminal" evidence="11">
    <location>
        <begin position="24"/>
        <end position="278"/>
    </location>
</feature>